<feature type="transmembrane region" description="Helical" evidence="2">
    <location>
        <begin position="296"/>
        <end position="318"/>
    </location>
</feature>
<keyword evidence="2" id="KW-0472">Membrane</keyword>
<evidence type="ECO:0000313" key="4">
    <source>
        <dbReference type="Proteomes" id="UP000663879"/>
    </source>
</evidence>
<feature type="transmembrane region" description="Helical" evidence="2">
    <location>
        <begin position="156"/>
        <end position="172"/>
    </location>
</feature>
<feature type="region of interest" description="Disordered" evidence="1">
    <location>
        <begin position="359"/>
        <end position="387"/>
    </location>
</feature>
<evidence type="ECO:0000256" key="1">
    <source>
        <dbReference type="SAM" id="MobiDB-lite"/>
    </source>
</evidence>
<dbReference type="PANTHER" id="PTHR13568:SF6">
    <property type="entry name" value="TRANSMEMBRANE PROTEIN 185A"/>
    <property type="match status" value="1"/>
</dbReference>
<feature type="transmembrane region" description="Helical" evidence="2">
    <location>
        <begin position="178"/>
        <end position="207"/>
    </location>
</feature>
<feature type="transmembrane region" description="Helical" evidence="2">
    <location>
        <begin position="242"/>
        <end position="260"/>
    </location>
</feature>
<protein>
    <submittedName>
        <fullName evidence="3">Uncharacterized protein</fullName>
    </submittedName>
</protein>
<gene>
    <name evidence="3" type="ORF">OXX778_LOCUS3019</name>
</gene>
<accession>A0A813NEZ2</accession>
<evidence type="ECO:0000313" key="3">
    <source>
        <dbReference type="EMBL" id="CAF0733955.1"/>
    </source>
</evidence>
<name>A0A813NEZ2_9BILA</name>
<dbReference type="Proteomes" id="UP000663879">
    <property type="component" value="Unassembled WGS sequence"/>
</dbReference>
<dbReference type="PANTHER" id="PTHR13568">
    <property type="entry name" value="FAM11A, B PROTEIN"/>
    <property type="match status" value="1"/>
</dbReference>
<keyword evidence="2" id="KW-1133">Transmembrane helix</keyword>
<dbReference type="InterPro" id="IPR019396">
    <property type="entry name" value="TM_Fragile-X-F-assoc"/>
</dbReference>
<keyword evidence="2" id="KW-0812">Transmembrane</keyword>
<dbReference type="EMBL" id="CAJNOC010000253">
    <property type="protein sequence ID" value="CAF0733955.1"/>
    <property type="molecule type" value="Genomic_DNA"/>
</dbReference>
<dbReference type="OrthoDB" id="72976at2759"/>
<dbReference type="Pfam" id="PF10269">
    <property type="entry name" value="Tmemb_185A"/>
    <property type="match status" value="1"/>
</dbReference>
<feature type="transmembrane region" description="Helical" evidence="2">
    <location>
        <begin position="119"/>
        <end position="144"/>
    </location>
</feature>
<feature type="compositionally biased region" description="Polar residues" evidence="1">
    <location>
        <begin position="365"/>
        <end position="380"/>
    </location>
</feature>
<feature type="transmembrane region" description="Helical" evidence="2">
    <location>
        <begin position="50"/>
        <end position="70"/>
    </location>
</feature>
<reference evidence="3" key="1">
    <citation type="submission" date="2021-02" db="EMBL/GenBank/DDBJ databases">
        <authorList>
            <person name="Nowell W R."/>
        </authorList>
    </citation>
    <scope>NUCLEOTIDE SEQUENCE</scope>
    <source>
        <strain evidence="3">Ploen Becks lab</strain>
    </source>
</reference>
<feature type="transmembrane region" description="Helical" evidence="2">
    <location>
        <begin position="12"/>
        <end position="30"/>
    </location>
</feature>
<comment type="caution">
    <text evidence="3">The sequence shown here is derived from an EMBL/GenBank/DDBJ whole genome shotgun (WGS) entry which is preliminary data.</text>
</comment>
<feature type="transmembrane region" description="Helical" evidence="2">
    <location>
        <begin position="91"/>
        <end position="113"/>
    </location>
</feature>
<evidence type="ECO:0000256" key="2">
    <source>
        <dbReference type="SAM" id="Phobius"/>
    </source>
</evidence>
<keyword evidence="4" id="KW-1185">Reference proteome</keyword>
<sequence>MEIDLTSLFDHFYHTRFFVLICTSIFFTLFSLRLDQTIQISYWIVFTPLWLWKLTAFIGMIVGSCVWFRMTRKNNSQNNSVPFDRNTFVQFKSMLFAFLTNLLLLLFELIICYKLNNHLIYITWTICFIPLYILSILSLALTIWSIRYDRSYEIEIFCSLNILQFIFIALRLDQTIQWSWILVMIPMWLCMSIGLIILLYLFILTIISSRLTQRNSNGRELSSLQDTHVIYQTNFTQKFLSLLLKTILYFSFLTFLILLISKLDQQLETTTNNYNIDDIFINYYYQNKIVKKQKDFISYFSCTIPLLVSHVCLLLLSFSNRTGNVWWFGIQKDLCEYLINWVPWLKLYGNVKYTNKKSNRELNTEPDNSSLITFGNTSSTDENDMDKSERKESKLAFFFKLKNNNNKFKNEFILKSNNNKQIDNSSLKPNNVIIVLDVPD</sequence>
<dbReference type="AlphaFoldDB" id="A0A813NEZ2"/>
<proteinExistence type="predicted"/>
<organism evidence="3 4">
    <name type="scientific">Brachionus calyciflorus</name>
    <dbReference type="NCBI Taxonomy" id="104777"/>
    <lineage>
        <taxon>Eukaryota</taxon>
        <taxon>Metazoa</taxon>
        <taxon>Spiralia</taxon>
        <taxon>Gnathifera</taxon>
        <taxon>Rotifera</taxon>
        <taxon>Eurotatoria</taxon>
        <taxon>Monogononta</taxon>
        <taxon>Pseudotrocha</taxon>
        <taxon>Ploima</taxon>
        <taxon>Brachionidae</taxon>
        <taxon>Brachionus</taxon>
    </lineage>
</organism>